<dbReference type="AlphaFoldDB" id="A0A8K0L8H1"/>
<dbReference type="Pfam" id="PF20174">
    <property type="entry name" value="DUF6540"/>
    <property type="match status" value="1"/>
</dbReference>
<reference evidence="2" key="1">
    <citation type="submission" date="2021-07" db="EMBL/GenBank/DDBJ databases">
        <title>Elsinoe batatas strain:CRI-CJ2 Genome sequencing and assembly.</title>
        <authorList>
            <person name="Huang L."/>
        </authorList>
    </citation>
    <scope>NUCLEOTIDE SEQUENCE</scope>
    <source>
        <strain evidence="2">CRI-CJ2</strain>
    </source>
</reference>
<keyword evidence="3" id="KW-1185">Reference proteome</keyword>
<dbReference type="EMBL" id="JAESVG020000001">
    <property type="protein sequence ID" value="KAG8631132.1"/>
    <property type="molecule type" value="Genomic_DNA"/>
</dbReference>
<dbReference type="OrthoDB" id="1658288at2759"/>
<proteinExistence type="predicted"/>
<gene>
    <name evidence="2" type="ORF">KVT40_000272</name>
</gene>
<organism evidence="2 3">
    <name type="scientific">Elsinoe batatas</name>
    <dbReference type="NCBI Taxonomy" id="2601811"/>
    <lineage>
        <taxon>Eukaryota</taxon>
        <taxon>Fungi</taxon>
        <taxon>Dikarya</taxon>
        <taxon>Ascomycota</taxon>
        <taxon>Pezizomycotina</taxon>
        <taxon>Dothideomycetes</taxon>
        <taxon>Dothideomycetidae</taxon>
        <taxon>Myriangiales</taxon>
        <taxon>Elsinoaceae</taxon>
        <taxon>Elsinoe</taxon>
    </lineage>
</organism>
<name>A0A8K0L8H1_9PEZI</name>
<evidence type="ECO:0000313" key="2">
    <source>
        <dbReference type="EMBL" id="KAG8631132.1"/>
    </source>
</evidence>
<comment type="caution">
    <text evidence="2">The sequence shown here is derived from an EMBL/GenBank/DDBJ whole genome shotgun (WGS) entry which is preliminary data.</text>
</comment>
<evidence type="ECO:0000313" key="3">
    <source>
        <dbReference type="Proteomes" id="UP000809789"/>
    </source>
</evidence>
<accession>A0A8K0L8H1</accession>
<protein>
    <submittedName>
        <fullName evidence="2">Uncharacterized protein</fullName>
    </submittedName>
</protein>
<evidence type="ECO:0000256" key="1">
    <source>
        <dbReference type="SAM" id="MobiDB-lite"/>
    </source>
</evidence>
<dbReference type="Proteomes" id="UP000809789">
    <property type="component" value="Unassembled WGS sequence"/>
</dbReference>
<feature type="region of interest" description="Disordered" evidence="1">
    <location>
        <begin position="33"/>
        <end position="52"/>
    </location>
</feature>
<sequence>MDLLCSWSCDVVSGSSIQAVHLLQPIFSSPQSSTRLTTRCQRKPPSHHRPPHLPLYLAKYQPTPSQRRHFGIFIPYPSHADHDPDDRPAPILGSQIHVIGNPMSGSVHEFKRAFNPFAKGERCEKLVLLGFIDGEFCSDGPEGVEGVVRDHVPRSRVERKAVRVEAPRGGRMCWRGWMRGKNRRCQEWTMDFLKRLVEKGWVDEGAVRVAEGRGMSRGLRWV</sequence>
<dbReference type="InterPro" id="IPR046670">
    <property type="entry name" value="DUF6540"/>
</dbReference>
<feature type="compositionally biased region" description="Basic residues" evidence="1">
    <location>
        <begin position="40"/>
        <end position="51"/>
    </location>
</feature>